<accession>Q2R3F4</accession>
<name>Q2R3F4_ORYSJ</name>
<feature type="transmembrane region" description="Helical" evidence="1">
    <location>
        <begin position="6"/>
        <end position="27"/>
    </location>
</feature>
<evidence type="ECO:0000256" key="1">
    <source>
        <dbReference type="SAM" id="Phobius"/>
    </source>
</evidence>
<reference evidence="2" key="3">
    <citation type="submission" date="2006-01" db="EMBL/GenBank/DDBJ databases">
        <authorList>
            <person name="Buell R."/>
        </authorList>
    </citation>
    <scope>NUCLEOTIDE SEQUENCE</scope>
</reference>
<dbReference type="AlphaFoldDB" id="Q2R3F4"/>
<organism evidence="2">
    <name type="scientific">Oryza sativa subsp. japonica</name>
    <name type="common">Rice</name>
    <dbReference type="NCBI Taxonomy" id="39947"/>
    <lineage>
        <taxon>Eukaryota</taxon>
        <taxon>Viridiplantae</taxon>
        <taxon>Streptophyta</taxon>
        <taxon>Embryophyta</taxon>
        <taxon>Tracheophyta</taxon>
        <taxon>Spermatophyta</taxon>
        <taxon>Magnoliopsida</taxon>
        <taxon>Liliopsida</taxon>
        <taxon>Poales</taxon>
        <taxon>Poaceae</taxon>
        <taxon>BOP clade</taxon>
        <taxon>Oryzoideae</taxon>
        <taxon>Oryzeae</taxon>
        <taxon>Oryzinae</taxon>
        <taxon>Oryza</taxon>
        <taxon>Oryza sativa</taxon>
    </lineage>
</organism>
<sequence>MGAGLGWVGGFGFGWVGGLGLGCLAPADKGSSGKENIGSV</sequence>
<keyword evidence="1" id="KW-0812">Transmembrane</keyword>
<keyword evidence="1" id="KW-1133">Transmembrane helix</keyword>
<reference evidence="2" key="1">
    <citation type="journal article" date="2005" name="BMC Biol.">
        <title>The sequence of rice chromosomes 11 and 12, rich in disease resistance genes and recent gene duplications.</title>
        <authorList>
            <consortium name="The rice chromosomes 11 and 12 sequencing consortia"/>
        </authorList>
    </citation>
    <scope>NUCLEOTIDE SEQUENCE [LARGE SCALE GENOMIC DNA]</scope>
</reference>
<proteinExistence type="predicted"/>
<dbReference type="EMBL" id="DP000010">
    <property type="protein sequence ID" value="ABA93993.1"/>
    <property type="molecule type" value="Genomic_DNA"/>
</dbReference>
<protein>
    <submittedName>
        <fullName evidence="2">Uncharacterized protein</fullName>
    </submittedName>
</protein>
<reference evidence="2" key="2">
    <citation type="submission" date="2005-04" db="EMBL/GenBank/DDBJ databases">
        <authorList>
            <person name="Buell C.R."/>
            <person name="Wing R.A."/>
            <person name="McCombie W.A."/>
            <person name="Ouyang S."/>
        </authorList>
    </citation>
    <scope>NUCLEOTIDE SEQUENCE</scope>
</reference>
<gene>
    <name evidence="2" type="ordered locus">LOC_Os11g32119</name>
</gene>
<keyword evidence="1" id="KW-0472">Membrane</keyword>
<evidence type="ECO:0000313" key="2">
    <source>
        <dbReference type="EMBL" id="ABA93993.1"/>
    </source>
</evidence>